<dbReference type="Proteomes" id="UP000005332">
    <property type="component" value="Unassembled WGS sequence"/>
</dbReference>
<dbReference type="HOGENOM" id="CLU_3294781_0_0_11"/>
<dbReference type="EMBL" id="AGBA01000015">
    <property type="protein sequence ID" value="EGY76972.1"/>
    <property type="molecule type" value="Genomic_DNA"/>
</dbReference>
<organism evidence="2 3">
    <name type="scientific">Cutibacterium avidum ATCC 25577</name>
    <dbReference type="NCBI Taxonomy" id="997355"/>
    <lineage>
        <taxon>Bacteria</taxon>
        <taxon>Bacillati</taxon>
        <taxon>Actinomycetota</taxon>
        <taxon>Actinomycetes</taxon>
        <taxon>Propionibacteriales</taxon>
        <taxon>Propionibacteriaceae</taxon>
        <taxon>Cutibacterium</taxon>
    </lineage>
</organism>
<evidence type="ECO:0000313" key="2">
    <source>
        <dbReference type="EMBL" id="EGY76972.1"/>
    </source>
</evidence>
<proteinExistence type="predicted"/>
<name>G4CZQ3_9ACTN</name>
<dbReference type="AlphaFoldDB" id="G4CZQ3"/>
<accession>G4CZQ3</accession>
<comment type="caution">
    <text evidence="2">The sequence shown here is derived from an EMBL/GenBank/DDBJ whole genome shotgun (WGS) entry which is preliminary data.</text>
</comment>
<feature type="region of interest" description="Disordered" evidence="1">
    <location>
        <begin position="1"/>
        <end position="40"/>
    </location>
</feature>
<gene>
    <name evidence="2" type="ORF">HMPREF9153_1925</name>
</gene>
<evidence type="ECO:0000256" key="1">
    <source>
        <dbReference type="SAM" id="MobiDB-lite"/>
    </source>
</evidence>
<sequence length="40" mass="4690">MLSPSKWVRENRRTHALRTQGHTTPGRRQDLVPIVAPRDR</sequence>
<protein>
    <submittedName>
        <fullName evidence="2">Uncharacterized protein</fullName>
    </submittedName>
</protein>
<reference evidence="2 3" key="1">
    <citation type="submission" date="2011-06" db="EMBL/GenBank/DDBJ databases">
        <authorList>
            <person name="Muzny D."/>
            <person name="Qin X."/>
            <person name="Deng J."/>
            <person name="Jiang H."/>
            <person name="Liu Y."/>
            <person name="Qu J."/>
            <person name="Song X.-Z."/>
            <person name="Zhang L."/>
            <person name="Thornton R."/>
            <person name="Coyle M."/>
            <person name="Francisco L."/>
            <person name="Jackson L."/>
            <person name="Javaid M."/>
            <person name="Korchina V."/>
            <person name="Kovar C."/>
            <person name="Mata R."/>
            <person name="Mathew T."/>
            <person name="Ngo R."/>
            <person name="Nguyen L."/>
            <person name="Nguyen N."/>
            <person name="Okwuonu G."/>
            <person name="Ongeri F."/>
            <person name="Pham C."/>
            <person name="Simmons D."/>
            <person name="Wilczek-Boney K."/>
            <person name="Hale W."/>
            <person name="Jakkamsetti A."/>
            <person name="Pham P."/>
            <person name="Ruth R."/>
            <person name="San Lucas F."/>
            <person name="Warren J."/>
            <person name="Zhang J."/>
            <person name="Zhao Z."/>
            <person name="Zhou C."/>
            <person name="Zhu D."/>
            <person name="Lee S."/>
            <person name="Bess C."/>
            <person name="Blankenburg K."/>
            <person name="Forbes L."/>
            <person name="Fu Q."/>
            <person name="Gubbala S."/>
            <person name="Hirani K."/>
            <person name="Jayaseelan J.C."/>
            <person name="Lara F."/>
            <person name="Munidasa M."/>
            <person name="Palculict T."/>
            <person name="Patil S."/>
            <person name="Pu L.-L."/>
            <person name="Saada N."/>
            <person name="Tang L."/>
            <person name="Weissenberger G."/>
            <person name="Zhu Y."/>
            <person name="Hemphill L."/>
            <person name="Shang Y."/>
            <person name="Youmans B."/>
            <person name="Ayvaz T."/>
            <person name="Ross M."/>
            <person name="Santibanez J."/>
            <person name="Aqrawi P."/>
            <person name="Gross S."/>
            <person name="Joshi V."/>
            <person name="Fowler G."/>
            <person name="Nazareth L."/>
            <person name="Reid J."/>
            <person name="Worley K."/>
            <person name="Petrosino J."/>
            <person name="Highlander S."/>
            <person name="Gibbs R."/>
        </authorList>
    </citation>
    <scope>NUCLEOTIDE SEQUENCE [LARGE SCALE GENOMIC DNA]</scope>
    <source>
        <strain evidence="2 3">ATCC 25577</strain>
    </source>
</reference>
<evidence type="ECO:0000313" key="3">
    <source>
        <dbReference type="Proteomes" id="UP000005332"/>
    </source>
</evidence>
<keyword evidence="3" id="KW-1185">Reference proteome</keyword>
<dbReference type="PATRIC" id="fig|997355.3.peg.1895"/>